<accession>A0A6B3ZKV3</accession>
<dbReference type="EMBL" id="SWOY01000001">
    <property type="protein sequence ID" value="NFG16362.1"/>
    <property type="molecule type" value="Genomic_DNA"/>
</dbReference>
<name>A0A6B3ZKV3_CLOBO</name>
<protein>
    <submittedName>
        <fullName evidence="1">Uncharacterized protein</fullName>
    </submittedName>
</protein>
<proteinExistence type="predicted"/>
<evidence type="ECO:0000313" key="1">
    <source>
        <dbReference type="EMBL" id="NFG16362.1"/>
    </source>
</evidence>
<reference evidence="1 2" key="1">
    <citation type="submission" date="2019-04" db="EMBL/GenBank/DDBJ databases">
        <title>Genome sequencing of Clostridium botulinum Groups I-IV and Clostridium butyricum.</title>
        <authorList>
            <person name="Brunt J."/>
            <person name="Van Vliet A.H.M."/>
            <person name="Stringer S.C."/>
            <person name="Carter A.T."/>
            <person name="Peck M.W."/>
        </authorList>
    </citation>
    <scope>NUCLEOTIDE SEQUENCE [LARGE SCALE GENOMIC DNA]</scope>
    <source>
        <strain evidence="1 2">IFR 18/037</strain>
    </source>
</reference>
<comment type="caution">
    <text evidence="1">The sequence shown here is derived from an EMBL/GenBank/DDBJ whole genome shotgun (WGS) entry which is preliminary data.</text>
</comment>
<organism evidence="1 2">
    <name type="scientific">Clostridium botulinum</name>
    <dbReference type="NCBI Taxonomy" id="1491"/>
    <lineage>
        <taxon>Bacteria</taxon>
        <taxon>Bacillati</taxon>
        <taxon>Bacillota</taxon>
        <taxon>Clostridia</taxon>
        <taxon>Eubacteriales</taxon>
        <taxon>Clostridiaceae</taxon>
        <taxon>Clostridium</taxon>
    </lineage>
</organism>
<dbReference type="Proteomes" id="UP000478995">
    <property type="component" value="Unassembled WGS sequence"/>
</dbReference>
<dbReference type="AlphaFoldDB" id="A0A6B3ZKV3"/>
<gene>
    <name evidence="1" type="ORF">FC794_06050</name>
</gene>
<evidence type="ECO:0000313" key="2">
    <source>
        <dbReference type="Proteomes" id="UP000478995"/>
    </source>
</evidence>
<sequence length="49" mass="6039">MIKRLHSDVKSHCAFLSVKELENIEAINYNRIYEKENLYMFFNLSFYYI</sequence>